<dbReference type="GO" id="GO:0005732">
    <property type="term" value="C:sno(s)RNA-containing ribonucleoprotein complex"/>
    <property type="evidence" value="ECO:0007669"/>
    <property type="project" value="InterPro"/>
</dbReference>
<dbReference type="EMBL" id="CP142731">
    <property type="protein sequence ID" value="WUR03911.1"/>
    <property type="molecule type" value="Genomic_DNA"/>
</dbReference>
<sequence length="159" mass="18807">MVKDVNTKSLLEIEKELIKKKDWKYLGEVDKKKRPLNSLLTKNDFSYDVTEQIESISQKQNVEIMKMALLRVREGTFDNYDFTVVEKQEEEIEYNEEENKDVVELYNEIESELLKISDFGSFGFMPDVEIKNYVKNEIKDKRRKNVKSLGNIKNVTVLK</sequence>
<dbReference type="KEGG" id="vnx:VNE69_06224"/>
<dbReference type="InterPro" id="IPR012173">
    <property type="entry name" value="Mpp10"/>
</dbReference>
<evidence type="ECO:0000313" key="1">
    <source>
        <dbReference type="EMBL" id="WUR03911.1"/>
    </source>
</evidence>
<accession>A0AAX4JD65</accession>
<dbReference type="GO" id="GO:0006364">
    <property type="term" value="P:rRNA processing"/>
    <property type="evidence" value="ECO:0007669"/>
    <property type="project" value="InterPro"/>
</dbReference>
<dbReference type="GO" id="GO:0034457">
    <property type="term" value="C:Mpp10 complex"/>
    <property type="evidence" value="ECO:0007669"/>
    <property type="project" value="InterPro"/>
</dbReference>
<dbReference type="GeneID" id="90541721"/>
<name>A0AAX4JD65_9MICR</name>
<gene>
    <name evidence="1" type="ORF">VNE69_06224</name>
</gene>
<dbReference type="Pfam" id="PF04006">
    <property type="entry name" value="Mpp10"/>
    <property type="match status" value="1"/>
</dbReference>
<organism evidence="1 2">
    <name type="scientific">Vairimorpha necatrix</name>
    <dbReference type="NCBI Taxonomy" id="6039"/>
    <lineage>
        <taxon>Eukaryota</taxon>
        <taxon>Fungi</taxon>
        <taxon>Fungi incertae sedis</taxon>
        <taxon>Microsporidia</taxon>
        <taxon>Nosematidae</taxon>
        <taxon>Vairimorpha</taxon>
    </lineage>
</organism>
<dbReference type="Proteomes" id="UP001334084">
    <property type="component" value="Chromosome 6"/>
</dbReference>
<dbReference type="AlphaFoldDB" id="A0AAX4JD65"/>
<reference evidence="1" key="1">
    <citation type="journal article" date="2024" name="BMC Genomics">
        <title>Functional annotation of a divergent genome using sequence and structure-based similarity.</title>
        <authorList>
            <person name="Svedberg D."/>
            <person name="Winiger R.R."/>
            <person name="Berg A."/>
            <person name="Sharma H."/>
            <person name="Tellgren-Roth C."/>
            <person name="Debrunner-Vossbrinck B.A."/>
            <person name="Vossbrinck C.R."/>
            <person name="Barandun J."/>
        </authorList>
    </citation>
    <scope>NUCLEOTIDE SEQUENCE</scope>
    <source>
        <strain evidence="1">Illinois isolate</strain>
    </source>
</reference>
<proteinExistence type="predicted"/>
<keyword evidence="2" id="KW-1185">Reference proteome</keyword>
<protein>
    <submittedName>
        <fullName evidence="1">U3 small nucleolar RNA-associated protein (MPP10)</fullName>
    </submittedName>
</protein>
<dbReference type="RefSeq" id="XP_065330056.1">
    <property type="nucleotide sequence ID" value="XM_065473984.1"/>
</dbReference>
<evidence type="ECO:0000313" key="2">
    <source>
        <dbReference type="Proteomes" id="UP001334084"/>
    </source>
</evidence>